<dbReference type="Gene3D" id="3.20.20.70">
    <property type="entry name" value="Aldolase class I"/>
    <property type="match status" value="1"/>
</dbReference>
<evidence type="ECO:0000313" key="8">
    <source>
        <dbReference type="Proteomes" id="UP000306954"/>
    </source>
</evidence>
<dbReference type="InterPro" id="IPR000262">
    <property type="entry name" value="FMN-dep_DH"/>
</dbReference>
<feature type="active site" description="Proton acceptor" evidence="4">
    <location>
        <position position="321"/>
    </location>
</feature>
<accession>A0A4T0F687</accession>
<dbReference type="InterPro" id="IPR037396">
    <property type="entry name" value="FMN_HAD"/>
</dbReference>
<dbReference type="GO" id="GO:0010181">
    <property type="term" value="F:FMN binding"/>
    <property type="evidence" value="ECO:0007669"/>
    <property type="project" value="InterPro"/>
</dbReference>
<dbReference type="PIRSF" id="PIRSF000138">
    <property type="entry name" value="Al-hdrx_acd_dh"/>
    <property type="match status" value="1"/>
</dbReference>
<evidence type="ECO:0000256" key="5">
    <source>
        <dbReference type="PIRSR" id="PIRSR000138-2"/>
    </source>
</evidence>
<keyword evidence="5" id="KW-0285">Flavoprotein</keyword>
<gene>
    <name evidence="7" type="ORF">E3P90_01584</name>
</gene>
<dbReference type="Proteomes" id="UP000306954">
    <property type="component" value="Unassembled WGS sequence"/>
</dbReference>
<dbReference type="PROSITE" id="PS51349">
    <property type="entry name" value="FMN_HYDROXY_ACID_DH_2"/>
    <property type="match status" value="1"/>
</dbReference>
<keyword evidence="5" id="KW-0288">FMN</keyword>
<dbReference type="InterPro" id="IPR012133">
    <property type="entry name" value="Alpha-hydoxy_acid_DH_FMN"/>
</dbReference>
<dbReference type="InterPro" id="IPR013785">
    <property type="entry name" value="Aldolase_TIM"/>
</dbReference>
<feature type="binding site" evidence="5">
    <location>
        <position position="183"/>
    </location>
    <ligand>
        <name>FMN</name>
        <dbReference type="ChEBI" id="CHEBI:58210"/>
    </ligand>
</feature>
<feature type="binding site" evidence="5">
    <location>
        <begin position="375"/>
        <end position="376"/>
    </location>
    <ligand>
        <name>FMN</name>
        <dbReference type="ChEBI" id="CHEBI:58210"/>
    </ligand>
</feature>
<dbReference type="PANTHER" id="PTHR10578:SF75">
    <property type="entry name" value="L-LACTATE DEHYDROGENASE (AFU_ORTHOLOGUE AFUA_4G07050)"/>
    <property type="match status" value="1"/>
</dbReference>
<feature type="domain" description="FMN hydroxy acid dehydrogenase" evidence="6">
    <location>
        <begin position="29"/>
        <end position="425"/>
    </location>
</feature>
<dbReference type="OrthoDB" id="25826at2759"/>
<name>A0A4T0F687_WALIC</name>
<feature type="binding site" evidence="5">
    <location>
        <position position="137"/>
    </location>
    <ligand>
        <name>FMN</name>
        <dbReference type="ChEBI" id="CHEBI:58210"/>
    </ligand>
</feature>
<sequence length="439" mass="48145">MDPYNKPKGHSPHYSLYQRELFKNGPQGKLPSVSTHPSKLQHDARNNLTNNGYWYASSNAGMGWTHHANREAFFKYRIIPRTLQDTNTRDLTTTVFGHKVPAPILFAPIGINKIYHPKGELAAATVAGELGLPYCLSTASSYSIEDVAAAHDKSAAVKNESNSVNEYSGSKRETESNAPRFFQLYASQDPQVTQSLLRRAWQNGFDACMITTDTPQLGYRPTDTDIGNYAFYAGNLGNEMGESDPVFMRKYGDELKHDPGRWIDHSVWHGKPLTWPAVEEIRNFWHELTNGRPFLVKGVQSVADAEKALSIGCDGIVVTNHAGRQVDGAVGSLEVLPEIAAAVGHKCTILFDSGIRTGSDIMKAMALGAHAVMVGRMWVWGLSTGEPGCRHVIKSLLADLDISMTVGGFQSLSDLNPDILKHDPHSTMPPGAAEPSILY</sequence>
<keyword evidence="2" id="KW-0560">Oxidoreductase</keyword>
<feature type="binding site" evidence="5">
    <location>
        <position position="185"/>
    </location>
    <ligand>
        <name>glyoxylate</name>
        <dbReference type="ChEBI" id="CHEBI:36655"/>
    </ligand>
</feature>
<dbReference type="AlphaFoldDB" id="A0A4T0F687"/>
<feature type="binding site" evidence="5">
    <location>
        <position position="220"/>
    </location>
    <ligand>
        <name>glyoxylate</name>
        <dbReference type="ChEBI" id="CHEBI:36655"/>
    </ligand>
</feature>
<evidence type="ECO:0000259" key="6">
    <source>
        <dbReference type="PROSITE" id="PS51349"/>
    </source>
</evidence>
<feature type="binding site" evidence="5">
    <location>
        <position position="211"/>
    </location>
    <ligand>
        <name>FMN</name>
        <dbReference type="ChEBI" id="CHEBI:58210"/>
    </ligand>
</feature>
<evidence type="ECO:0000256" key="1">
    <source>
        <dbReference type="ARBA" id="ARBA00001917"/>
    </source>
</evidence>
<reference evidence="7 8" key="1">
    <citation type="submission" date="2019-03" db="EMBL/GenBank/DDBJ databases">
        <title>Sequencing 23 genomes of Wallemia ichthyophaga.</title>
        <authorList>
            <person name="Gostincar C."/>
        </authorList>
    </citation>
    <scope>NUCLEOTIDE SEQUENCE [LARGE SCALE GENOMIC DNA]</scope>
    <source>
        <strain evidence="7 8">EXF-8621</strain>
    </source>
</reference>
<feature type="binding site" evidence="5">
    <location>
        <begin position="108"/>
        <end position="110"/>
    </location>
    <ligand>
        <name>FMN</name>
        <dbReference type="ChEBI" id="CHEBI:58210"/>
    </ligand>
</feature>
<dbReference type="SUPFAM" id="SSF51395">
    <property type="entry name" value="FMN-linked oxidoreductases"/>
    <property type="match status" value="1"/>
</dbReference>
<dbReference type="EMBL" id="SPOF01000014">
    <property type="protein sequence ID" value="TIB13470.1"/>
    <property type="molecule type" value="Genomic_DNA"/>
</dbReference>
<evidence type="ECO:0000256" key="2">
    <source>
        <dbReference type="ARBA" id="ARBA00023002"/>
    </source>
</evidence>
<dbReference type="PANTHER" id="PTHR10578">
    <property type="entry name" value="S -2-HYDROXY-ACID OXIDASE-RELATED"/>
    <property type="match status" value="1"/>
</dbReference>
<proteinExistence type="inferred from homology"/>
<evidence type="ECO:0000256" key="3">
    <source>
        <dbReference type="ARBA" id="ARBA00024042"/>
    </source>
</evidence>
<feature type="binding site" evidence="5">
    <location>
        <begin position="352"/>
        <end position="356"/>
    </location>
    <ligand>
        <name>FMN</name>
        <dbReference type="ChEBI" id="CHEBI:58210"/>
    </ligand>
</feature>
<dbReference type="GO" id="GO:0016491">
    <property type="term" value="F:oxidoreductase activity"/>
    <property type="evidence" value="ECO:0007669"/>
    <property type="project" value="UniProtKB-KW"/>
</dbReference>
<organism evidence="7 8">
    <name type="scientific">Wallemia ichthyophaga</name>
    <dbReference type="NCBI Taxonomy" id="245174"/>
    <lineage>
        <taxon>Eukaryota</taxon>
        <taxon>Fungi</taxon>
        <taxon>Dikarya</taxon>
        <taxon>Basidiomycota</taxon>
        <taxon>Wallemiomycotina</taxon>
        <taxon>Wallemiomycetes</taxon>
        <taxon>Wallemiales</taxon>
        <taxon>Wallemiaceae</taxon>
        <taxon>Wallemia</taxon>
    </lineage>
</organism>
<evidence type="ECO:0000256" key="4">
    <source>
        <dbReference type="PIRSR" id="PIRSR000138-1"/>
    </source>
</evidence>
<dbReference type="Pfam" id="PF01070">
    <property type="entry name" value="FMN_dh"/>
    <property type="match status" value="1"/>
</dbReference>
<feature type="binding site" evidence="5">
    <location>
        <position position="324"/>
    </location>
    <ligand>
        <name>glyoxylate</name>
        <dbReference type="ChEBI" id="CHEBI:36655"/>
    </ligand>
</feature>
<evidence type="ECO:0000313" key="7">
    <source>
        <dbReference type="EMBL" id="TIB13470.1"/>
    </source>
</evidence>
<protein>
    <recommendedName>
        <fullName evidence="6">FMN hydroxy acid dehydrogenase domain-containing protein</fullName>
    </recommendedName>
</protein>
<comment type="caution">
    <text evidence="7">The sequence shown here is derived from an EMBL/GenBank/DDBJ whole genome shotgun (WGS) entry which is preliminary data.</text>
</comment>
<comment type="cofactor">
    <cofactor evidence="1">
        <name>FMN</name>
        <dbReference type="ChEBI" id="CHEBI:58210"/>
    </cofactor>
</comment>
<feature type="binding site" evidence="5">
    <location>
        <position position="55"/>
    </location>
    <ligand>
        <name>glyoxylate</name>
        <dbReference type="ChEBI" id="CHEBI:36655"/>
    </ligand>
</feature>
<feature type="binding site" evidence="5">
    <location>
        <position position="321"/>
    </location>
    <ligand>
        <name>glyoxylate</name>
        <dbReference type="ChEBI" id="CHEBI:36655"/>
    </ligand>
</feature>
<comment type="similarity">
    <text evidence="3">Belongs to the FMN-dependent alpha-hydroxy acid dehydrogenase family.</text>
</comment>
<feature type="binding site" evidence="5">
    <location>
        <position position="297"/>
    </location>
    <ligand>
        <name>FMN</name>
        <dbReference type="ChEBI" id="CHEBI:58210"/>
    </ligand>
</feature>